<protein>
    <submittedName>
        <fullName evidence="1">Uncharacterized protein</fullName>
    </submittedName>
</protein>
<reference evidence="1" key="1">
    <citation type="submission" date="2015-07" db="EMBL/GenBank/DDBJ databases">
        <title>MeaNS - Measles Nucleotide Surveillance Program.</title>
        <authorList>
            <person name="Tran T."/>
            <person name="Druce J."/>
        </authorList>
    </citation>
    <scope>NUCLEOTIDE SEQUENCE</scope>
    <source>
        <strain evidence="1">UCB-OBI-ISO-001</strain>
        <tissue evidence="1">Gonad</tissue>
    </source>
</reference>
<gene>
    <name evidence="1" type="ORF">OCBIM_22006138mg</name>
</gene>
<sequence length="49" mass="5429">MALCLYFRKLIIAFPPPPPIRTTGNDLVNHLFITHQSVHPPVSSTSPGF</sequence>
<evidence type="ECO:0000313" key="1">
    <source>
        <dbReference type="EMBL" id="KOF92627.1"/>
    </source>
</evidence>
<organism evidence="1">
    <name type="scientific">Octopus bimaculoides</name>
    <name type="common">California two-spotted octopus</name>
    <dbReference type="NCBI Taxonomy" id="37653"/>
    <lineage>
        <taxon>Eukaryota</taxon>
        <taxon>Metazoa</taxon>
        <taxon>Spiralia</taxon>
        <taxon>Lophotrochozoa</taxon>
        <taxon>Mollusca</taxon>
        <taxon>Cephalopoda</taxon>
        <taxon>Coleoidea</taxon>
        <taxon>Octopodiformes</taxon>
        <taxon>Octopoda</taxon>
        <taxon>Incirrata</taxon>
        <taxon>Octopodidae</taxon>
        <taxon>Octopus</taxon>
    </lineage>
</organism>
<dbReference type="AlphaFoldDB" id="A0A0L8HTW1"/>
<accession>A0A0L8HTW1</accession>
<dbReference type="EMBL" id="KQ417300">
    <property type="protein sequence ID" value="KOF92627.1"/>
    <property type="molecule type" value="Genomic_DNA"/>
</dbReference>
<proteinExistence type="predicted"/>
<name>A0A0L8HTW1_OCTBM</name>